<evidence type="ECO:0000256" key="3">
    <source>
        <dbReference type="PROSITE-ProRule" id="PRU10141"/>
    </source>
</evidence>
<evidence type="ECO:0000259" key="6">
    <source>
        <dbReference type="PROSITE" id="PS50011"/>
    </source>
</evidence>
<evidence type="ECO:0000256" key="2">
    <source>
        <dbReference type="ARBA" id="ARBA00022840"/>
    </source>
</evidence>
<dbReference type="GO" id="GO:0005524">
    <property type="term" value="F:ATP binding"/>
    <property type="evidence" value="ECO:0007669"/>
    <property type="project" value="UniProtKB-UniRule"/>
</dbReference>
<dbReference type="InterPro" id="IPR017441">
    <property type="entry name" value="Protein_kinase_ATP_BS"/>
</dbReference>
<evidence type="ECO:0000256" key="4">
    <source>
        <dbReference type="SAM" id="MobiDB-lite"/>
    </source>
</evidence>
<feature type="domain" description="Protein kinase" evidence="6">
    <location>
        <begin position="369"/>
        <end position="642"/>
    </location>
</feature>
<comment type="caution">
    <text evidence="7">The sequence shown here is derived from an EMBL/GenBank/DDBJ whole genome shotgun (WGS) entry which is preliminary data.</text>
</comment>
<sequence>PCYFDAQCLASSTDPFNGVGCGAGGYTSCRACYVDAYNSILAECPEQPSPPPSPQSPPSPAAPGSITTTTYQVAISFVAAEPIETFTSAVRNNISTSVADAAGVDPGNVTVAASAASTRIDIIITTPSASASTTIEENMAATMFSDASAASSVLGLTVTSAPTITSRTVLTIIPPAMSAGLSVPDAGNSTMLTVLIAVGAGSLLGGIAAILLVIRCRRSRAKSVGRAGNTHRAFGRSRAQVGSGASTSSRTADERGAATHGIALGEEFDLVKAARPVRQADAAARPARDLEAEATIDFVKKDKPVAPAFASAAFASATFDEHNPSKNNLLSSMPSDLTPRGAAKAVALNQMIIQATKSSKIEPIPWKDLELLEKLGEGTFGTVHACSFNATPCAVKQLREDRESSAALLADMLQEHDTMMGLRHPNVVLMLGIATDNVQRVGIVLELLEISLSEFLHQSSGYAEHRTWRASLLSIASDVAKGVAYLHFNNLLHRDLKPGNVLLSDSWVAKVADFGSSAKGKPGSAAEGEGIHGTPPYMAPEVARGEAHSAALDVWSFGCLIVHMATLRPPYYGLKCKTAMDIVRVVQRGDVSPVQVLLDDTDRREYKCPPSILALAKQCCQSDPKQRPDMPAIAGAIASPVVQKSILKGARDMRPLVRLQRGVARAPVAVDSRGTYDASHGTYDASKSSLGGSLALSPRADATPSPRVSSSSKFRRLSKQNPSAAGLSWNGSAAAFVSTYDATFDGAASTSTCDANKASTSTFDANKASTSTYDANKASTSTFDANKASTSTFDANKASTSTFDGSSPTLTQTMDMTLSIDLALNLPRSSKTPCVTQHPEAKLTRSLSEKAGLKAKMSMRAKRIEDDEGDLTGTFDVTTGDDVFTSTYDASKDVASSSTFDSSRTFDGNSPTFHL</sequence>
<dbReference type="PROSITE" id="PS00108">
    <property type="entry name" value="PROTEIN_KINASE_ST"/>
    <property type="match status" value="1"/>
</dbReference>
<dbReference type="Pfam" id="PF00069">
    <property type="entry name" value="Pkinase"/>
    <property type="match status" value="1"/>
</dbReference>
<accession>A0A0M0JCL9</accession>
<keyword evidence="8" id="KW-1185">Reference proteome</keyword>
<feature type="transmembrane region" description="Helical" evidence="5">
    <location>
        <begin position="191"/>
        <end position="214"/>
    </location>
</feature>
<keyword evidence="2 3" id="KW-0067">ATP-binding</keyword>
<dbReference type="Proteomes" id="UP000037460">
    <property type="component" value="Unassembled WGS sequence"/>
</dbReference>
<proteinExistence type="predicted"/>
<dbReference type="SMART" id="SM00220">
    <property type="entry name" value="S_TKc"/>
    <property type="match status" value="1"/>
</dbReference>
<feature type="binding site" evidence="3">
    <location>
        <position position="396"/>
    </location>
    <ligand>
        <name>ATP</name>
        <dbReference type="ChEBI" id="CHEBI:30616"/>
    </ligand>
</feature>
<evidence type="ECO:0000313" key="7">
    <source>
        <dbReference type="EMBL" id="KOO24230.1"/>
    </source>
</evidence>
<keyword evidence="7" id="KW-0808">Transferase</keyword>
<name>A0A0M0JCL9_9EUKA</name>
<dbReference type="InterPro" id="IPR000719">
    <property type="entry name" value="Prot_kinase_dom"/>
</dbReference>
<dbReference type="PROSITE" id="PS00107">
    <property type="entry name" value="PROTEIN_KINASE_ATP"/>
    <property type="match status" value="1"/>
</dbReference>
<feature type="region of interest" description="Disordered" evidence="4">
    <location>
        <begin position="44"/>
        <end position="65"/>
    </location>
</feature>
<evidence type="ECO:0000256" key="5">
    <source>
        <dbReference type="SAM" id="Phobius"/>
    </source>
</evidence>
<keyword evidence="5" id="KW-0472">Membrane</keyword>
<reference evidence="8" key="1">
    <citation type="journal article" date="2015" name="PLoS Genet.">
        <title>Genome Sequence and Transcriptome Analyses of Chrysochromulina tobin: Metabolic Tools for Enhanced Algal Fitness in the Prominent Order Prymnesiales (Haptophyceae).</title>
        <authorList>
            <person name="Hovde B.T."/>
            <person name="Deodato C.R."/>
            <person name="Hunsperger H.M."/>
            <person name="Ryken S.A."/>
            <person name="Yost W."/>
            <person name="Jha R.K."/>
            <person name="Patterson J."/>
            <person name="Monnat R.J. Jr."/>
            <person name="Barlow S.B."/>
            <person name="Starkenburg S.R."/>
            <person name="Cattolico R.A."/>
        </authorList>
    </citation>
    <scope>NUCLEOTIDE SEQUENCE</scope>
    <source>
        <strain evidence="8">CCMP291</strain>
    </source>
</reference>
<feature type="non-terminal residue" evidence="7">
    <location>
        <position position="1"/>
    </location>
</feature>
<gene>
    <name evidence="7" type="ORF">Ctob_004113</name>
</gene>
<dbReference type="SUPFAM" id="SSF56112">
    <property type="entry name" value="Protein kinase-like (PK-like)"/>
    <property type="match status" value="1"/>
</dbReference>
<feature type="region of interest" description="Disordered" evidence="4">
    <location>
        <begin position="227"/>
        <end position="255"/>
    </location>
</feature>
<keyword evidence="1 3" id="KW-0547">Nucleotide-binding</keyword>
<feature type="region of interest" description="Disordered" evidence="4">
    <location>
        <begin position="674"/>
        <end position="725"/>
    </location>
</feature>
<dbReference type="PROSITE" id="PS50011">
    <property type="entry name" value="PROTEIN_KINASE_DOM"/>
    <property type="match status" value="1"/>
</dbReference>
<dbReference type="EMBL" id="JWZX01003113">
    <property type="protein sequence ID" value="KOO24230.1"/>
    <property type="molecule type" value="Genomic_DNA"/>
</dbReference>
<dbReference type="AlphaFoldDB" id="A0A0M0JCL9"/>
<dbReference type="Gene3D" id="1.10.510.10">
    <property type="entry name" value="Transferase(Phosphotransferase) domain 1"/>
    <property type="match status" value="1"/>
</dbReference>
<protein>
    <submittedName>
        <fullName evidence="7">Serine threonine-protein kinase edr1-like protein</fullName>
    </submittedName>
</protein>
<feature type="compositionally biased region" description="Low complexity" evidence="4">
    <location>
        <begin position="685"/>
        <end position="697"/>
    </location>
</feature>
<dbReference type="InterPro" id="IPR008271">
    <property type="entry name" value="Ser/Thr_kinase_AS"/>
</dbReference>
<dbReference type="PANTHER" id="PTHR44329">
    <property type="entry name" value="SERINE/THREONINE-PROTEIN KINASE TNNI3K-RELATED"/>
    <property type="match status" value="1"/>
</dbReference>
<keyword evidence="5" id="KW-1133">Transmembrane helix</keyword>
<organism evidence="7 8">
    <name type="scientific">Chrysochromulina tobinii</name>
    <dbReference type="NCBI Taxonomy" id="1460289"/>
    <lineage>
        <taxon>Eukaryota</taxon>
        <taxon>Haptista</taxon>
        <taxon>Haptophyta</taxon>
        <taxon>Prymnesiophyceae</taxon>
        <taxon>Prymnesiales</taxon>
        <taxon>Chrysochromulinaceae</taxon>
        <taxon>Chrysochromulina</taxon>
    </lineage>
</organism>
<dbReference type="GO" id="GO:0004674">
    <property type="term" value="F:protein serine/threonine kinase activity"/>
    <property type="evidence" value="ECO:0007669"/>
    <property type="project" value="TreeGrafter"/>
</dbReference>
<keyword evidence="5" id="KW-0812">Transmembrane</keyword>
<dbReference type="PANTHER" id="PTHR44329:SF289">
    <property type="entry name" value="SERINE_THREONINE-PROTEIN KINASE VIK"/>
    <property type="match status" value="1"/>
</dbReference>
<evidence type="ECO:0000313" key="8">
    <source>
        <dbReference type="Proteomes" id="UP000037460"/>
    </source>
</evidence>
<feature type="compositionally biased region" description="Pro residues" evidence="4">
    <location>
        <begin position="47"/>
        <end position="61"/>
    </location>
</feature>
<evidence type="ECO:0000256" key="1">
    <source>
        <dbReference type="ARBA" id="ARBA00022741"/>
    </source>
</evidence>
<dbReference type="Gene3D" id="3.30.200.20">
    <property type="entry name" value="Phosphorylase Kinase, domain 1"/>
    <property type="match status" value="1"/>
</dbReference>
<dbReference type="InterPro" id="IPR011009">
    <property type="entry name" value="Kinase-like_dom_sf"/>
</dbReference>
<dbReference type="InterPro" id="IPR051681">
    <property type="entry name" value="Ser/Thr_Kinases-Pseudokinases"/>
</dbReference>
<keyword evidence="7" id="KW-0418">Kinase</keyword>